<evidence type="ECO:0000313" key="2">
    <source>
        <dbReference type="Proteomes" id="UP000039021"/>
    </source>
</evidence>
<accession>A0A916LE31</accession>
<reference evidence="2" key="1">
    <citation type="submission" date="2015-03" db="EMBL/GenBank/DDBJ databases">
        <authorList>
            <consortium name="Pathogen Informatics"/>
        </authorList>
    </citation>
    <scope>NUCLEOTIDE SEQUENCE [LARGE SCALE GENOMIC DNA]</scope>
    <source>
        <strain evidence="2">N09902308</strain>
    </source>
</reference>
<dbReference type="AlphaFoldDB" id="A0A916LE31"/>
<sequence length="51" mass="5570">MIWACRSRFAISVRALMRSSALSVADFIARCREASSDAADSSSAAYTRVVR</sequence>
<gene>
    <name evidence="1" type="ORF">ERS007739_03557</name>
</gene>
<proteinExistence type="predicted"/>
<name>A0A916LE31_MYCTX</name>
<comment type="caution">
    <text evidence="1">The sequence shown here is derived from an EMBL/GenBank/DDBJ whole genome shotgun (WGS) entry which is preliminary data.</text>
</comment>
<protein>
    <submittedName>
        <fullName evidence="1">Uncharacterized protein</fullName>
    </submittedName>
</protein>
<evidence type="ECO:0000313" key="1">
    <source>
        <dbReference type="EMBL" id="COZ25927.1"/>
    </source>
</evidence>
<organism evidence="1 2">
    <name type="scientific">Mycobacterium tuberculosis</name>
    <dbReference type="NCBI Taxonomy" id="1773"/>
    <lineage>
        <taxon>Bacteria</taxon>
        <taxon>Bacillati</taxon>
        <taxon>Actinomycetota</taxon>
        <taxon>Actinomycetes</taxon>
        <taxon>Mycobacteriales</taxon>
        <taxon>Mycobacteriaceae</taxon>
        <taxon>Mycobacterium</taxon>
        <taxon>Mycobacterium tuberculosis complex</taxon>
    </lineage>
</organism>
<dbReference type="EMBL" id="CSBK01001883">
    <property type="protein sequence ID" value="COZ25927.1"/>
    <property type="molecule type" value="Genomic_DNA"/>
</dbReference>
<dbReference type="Proteomes" id="UP000039021">
    <property type="component" value="Unassembled WGS sequence"/>
</dbReference>